<evidence type="ECO:0000259" key="10">
    <source>
        <dbReference type="PROSITE" id="PS50089"/>
    </source>
</evidence>
<dbReference type="SMART" id="SM00184">
    <property type="entry name" value="RING"/>
    <property type="match status" value="1"/>
</dbReference>
<dbReference type="InterPro" id="IPR013083">
    <property type="entry name" value="Znf_RING/FYVE/PHD"/>
</dbReference>
<protein>
    <submittedName>
        <fullName evidence="12">RING-type domain-containing protein</fullName>
    </submittedName>
</protein>
<feature type="compositionally biased region" description="Low complexity" evidence="9">
    <location>
        <begin position="126"/>
        <end position="136"/>
    </location>
</feature>
<dbReference type="GO" id="GO:0043161">
    <property type="term" value="P:proteasome-mediated ubiquitin-dependent protein catabolic process"/>
    <property type="evidence" value="ECO:0007669"/>
    <property type="project" value="TreeGrafter"/>
</dbReference>
<name>A0A914VIK8_9BILA</name>
<dbReference type="InterPro" id="IPR015943">
    <property type="entry name" value="WD40/YVTN_repeat-like_dom_sf"/>
</dbReference>
<dbReference type="SUPFAM" id="SSF57850">
    <property type="entry name" value="RING/U-box"/>
    <property type="match status" value="1"/>
</dbReference>
<dbReference type="AlphaFoldDB" id="A0A914VIK8"/>
<keyword evidence="2" id="KW-0479">Metal-binding</keyword>
<keyword evidence="1 7" id="KW-0853">WD repeat</keyword>
<dbReference type="Gene3D" id="3.30.40.10">
    <property type="entry name" value="Zinc/RING finger domain, C3HC4 (zinc finger)"/>
    <property type="match status" value="1"/>
</dbReference>
<organism evidence="11 12">
    <name type="scientific">Plectus sambesii</name>
    <dbReference type="NCBI Taxonomy" id="2011161"/>
    <lineage>
        <taxon>Eukaryota</taxon>
        <taxon>Metazoa</taxon>
        <taxon>Ecdysozoa</taxon>
        <taxon>Nematoda</taxon>
        <taxon>Chromadorea</taxon>
        <taxon>Plectida</taxon>
        <taxon>Plectina</taxon>
        <taxon>Plectoidea</taxon>
        <taxon>Plectidae</taxon>
        <taxon>Plectus</taxon>
    </lineage>
</organism>
<evidence type="ECO:0000256" key="4">
    <source>
        <dbReference type="ARBA" id="ARBA00022771"/>
    </source>
</evidence>
<dbReference type="InterPro" id="IPR042755">
    <property type="entry name" value="COP1"/>
</dbReference>
<dbReference type="InterPro" id="IPR019775">
    <property type="entry name" value="WD40_repeat_CS"/>
</dbReference>
<evidence type="ECO:0000256" key="3">
    <source>
        <dbReference type="ARBA" id="ARBA00022737"/>
    </source>
</evidence>
<dbReference type="PROSITE" id="PS50089">
    <property type="entry name" value="ZF_RING_2"/>
    <property type="match status" value="1"/>
</dbReference>
<dbReference type="InterPro" id="IPR001680">
    <property type="entry name" value="WD40_rpt"/>
</dbReference>
<dbReference type="SUPFAM" id="SSF50978">
    <property type="entry name" value="WD40 repeat-like"/>
    <property type="match status" value="1"/>
</dbReference>
<keyword evidence="11" id="KW-1185">Reference proteome</keyword>
<evidence type="ECO:0000256" key="2">
    <source>
        <dbReference type="ARBA" id="ARBA00022723"/>
    </source>
</evidence>
<feature type="repeat" description="WD" evidence="7">
    <location>
        <begin position="526"/>
        <end position="566"/>
    </location>
</feature>
<keyword evidence="4 6" id="KW-0863">Zinc-finger</keyword>
<evidence type="ECO:0000256" key="9">
    <source>
        <dbReference type="SAM" id="MobiDB-lite"/>
    </source>
</evidence>
<dbReference type="PROSITE" id="PS00518">
    <property type="entry name" value="ZF_RING_1"/>
    <property type="match status" value="1"/>
</dbReference>
<evidence type="ECO:0000256" key="6">
    <source>
        <dbReference type="PROSITE-ProRule" id="PRU00175"/>
    </source>
</evidence>
<evidence type="ECO:0000313" key="12">
    <source>
        <dbReference type="WBParaSite" id="PSAMB.scaffold201size66231.g3491.t2"/>
    </source>
</evidence>
<dbReference type="PROSITE" id="PS00678">
    <property type="entry name" value="WD_REPEATS_1"/>
    <property type="match status" value="1"/>
</dbReference>
<evidence type="ECO:0000256" key="1">
    <source>
        <dbReference type="ARBA" id="ARBA00022574"/>
    </source>
</evidence>
<dbReference type="GO" id="GO:0061630">
    <property type="term" value="F:ubiquitin protein ligase activity"/>
    <property type="evidence" value="ECO:0007669"/>
    <property type="project" value="InterPro"/>
</dbReference>
<proteinExistence type="predicted"/>
<dbReference type="Pfam" id="PF13923">
    <property type="entry name" value="zf-C3HC4_2"/>
    <property type="match status" value="1"/>
</dbReference>
<dbReference type="PROSITE" id="PS50082">
    <property type="entry name" value="WD_REPEATS_2"/>
    <property type="match status" value="3"/>
</dbReference>
<dbReference type="InterPro" id="IPR017907">
    <property type="entry name" value="Znf_RING_CS"/>
</dbReference>
<keyword evidence="5" id="KW-0862">Zinc</keyword>
<dbReference type="InterPro" id="IPR001841">
    <property type="entry name" value="Znf_RING"/>
</dbReference>
<dbReference type="PRINTS" id="PR00320">
    <property type="entry name" value="GPROTEINBRPT"/>
</dbReference>
<feature type="domain" description="RING-type" evidence="10">
    <location>
        <begin position="38"/>
        <end position="76"/>
    </location>
</feature>
<dbReference type="Pfam" id="PF00400">
    <property type="entry name" value="WD40"/>
    <property type="match status" value="5"/>
</dbReference>
<keyword evidence="8" id="KW-0175">Coiled coil</keyword>
<dbReference type="PROSITE" id="PS50294">
    <property type="entry name" value="WD_REPEATS_REGION"/>
    <property type="match status" value="1"/>
</dbReference>
<dbReference type="GO" id="GO:0008270">
    <property type="term" value="F:zinc ion binding"/>
    <property type="evidence" value="ECO:0007669"/>
    <property type="project" value="UniProtKB-KW"/>
</dbReference>
<dbReference type="InterPro" id="IPR036322">
    <property type="entry name" value="WD40_repeat_dom_sf"/>
</dbReference>
<dbReference type="PANTHER" id="PTHR44080:SF1">
    <property type="entry name" value="E3 UBIQUITIN-PROTEIN LIGASE COP1"/>
    <property type="match status" value="1"/>
</dbReference>
<accession>A0A914VIK8</accession>
<dbReference type="WBParaSite" id="PSAMB.scaffold201size66231.g3491.t2">
    <property type="protein sequence ID" value="PSAMB.scaffold201size66231.g3491.t2"/>
    <property type="gene ID" value="PSAMB.scaffold201size66231.g3491"/>
</dbReference>
<feature type="coiled-coil region" evidence="8">
    <location>
        <begin position="145"/>
        <end position="216"/>
    </location>
</feature>
<dbReference type="Gene3D" id="2.130.10.10">
    <property type="entry name" value="YVTN repeat-like/Quinoprotein amine dehydrogenase"/>
    <property type="match status" value="1"/>
</dbReference>
<feature type="compositionally biased region" description="Basic and acidic residues" evidence="9">
    <location>
        <begin position="25"/>
        <end position="34"/>
    </location>
</feature>
<dbReference type="PANTHER" id="PTHR44080">
    <property type="entry name" value="E3 UBIQUITIN-PROTEIN LIGASE COP1"/>
    <property type="match status" value="1"/>
</dbReference>
<evidence type="ECO:0000256" key="7">
    <source>
        <dbReference type="PROSITE-ProRule" id="PRU00221"/>
    </source>
</evidence>
<dbReference type="CDD" id="cd16504">
    <property type="entry name" value="RING-HC_COP1"/>
    <property type="match status" value="1"/>
</dbReference>
<feature type="repeat" description="WD" evidence="7">
    <location>
        <begin position="440"/>
        <end position="482"/>
    </location>
</feature>
<keyword evidence="3" id="KW-0677">Repeat</keyword>
<evidence type="ECO:0000256" key="5">
    <source>
        <dbReference type="ARBA" id="ARBA00022833"/>
    </source>
</evidence>
<feature type="repeat" description="WD" evidence="7">
    <location>
        <begin position="404"/>
        <end position="439"/>
    </location>
</feature>
<reference evidence="12" key="1">
    <citation type="submission" date="2022-11" db="UniProtKB">
        <authorList>
            <consortium name="WormBaseParasite"/>
        </authorList>
    </citation>
    <scope>IDENTIFICATION</scope>
</reference>
<feature type="region of interest" description="Disordered" evidence="9">
    <location>
        <begin position="1"/>
        <end position="34"/>
    </location>
</feature>
<dbReference type="Proteomes" id="UP000887566">
    <property type="component" value="Unplaced"/>
</dbReference>
<feature type="region of interest" description="Disordered" evidence="9">
    <location>
        <begin position="107"/>
        <end position="136"/>
    </location>
</feature>
<dbReference type="SMART" id="SM00320">
    <property type="entry name" value="WD40"/>
    <property type="match status" value="7"/>
</dbReference>
<evidence type="ECO:0000256" key="8">
    <source>
        <dbReference type="SAM" id="Coils"/>
    </source>
</evidence>
<dbReference type="CDD" id="cd00200">
    <property type="entry name" value="WD40"/>
    <property type="match status" value="1"/>
</dbReference>
<dbReference type="InterPro" id="IPR020472">
    <property type="entry name" value="WD40_PAC1"/>
</dbReference>
<sequence length="666" mass="73741">MSDPNSSIGIGGGRRSRKRTAVSPGDEKPRSTDDDCSCRICFQIFSEPYSTICGHTFCRECITQSLERRARCPTCSFEMDISSTERPVFPNFAVAAIADARRALNNEDKRLRGEAPSSSTGGSGGASSSSSSSGVGSSGSLASLISDADMDLSTVERLIDALQRRRQELELGSTRLKTLLLKDFLDQMINRRQRTLTQLESELRVLQEDKERVMTVLDGDPNADASHRLVPQTAESNNTDSSLIPSTSVMTSVRDAECSSVSKYRARLSVHFEGLQQAYLERRIASTAGLQQAYLERRIASTADVGTNDVGVDDSRRGDLNHFSEVVHAMSQYGDFRRLATLNYNVDSGPSLSIVSSIEFDKDGEYFVVAGVTKKIKVYEYSSVIENTVGIHYPLVELQCMSKISNISWNPYTKSLLASSDYDGTVQLWDTWTGKATRKYQEHEKRCWTVQFNNVDPHLMASGSDDAKVKLWSLNSERSVAHIDAKVNVCCVYFSPTSRHNLVFGSADHCVHLYDLRNVSKAVNVFKGHRKAVSYVKYCNEREVVSASTDSHLRLWDVTTGECMRTMKGHQNEKNFVGLATDGNHIVCGSENNHLYVYYKGLADPLMSYDFTPSSSSSNLLDPCPGRSSINNETTNDFVSAVCWKKNTNVVVAANSQGTTHILELI</sequence>
<evidence type="ECO:0000313" key="11">
    <source>
        <dbReference type="Proteomes" id="UP000887566"/>
    </source>
</evidence>